<dbReference type="Proteomes" id="UP000298787">
    <property type="component" value="Chromosome 24"/>
</dbReference>
<sequence length="143" mass="15709">MESKQVMVFMKHLVSRDPSEFSSNSNMKCCFSDPEVSLRSGPTSKDPASSCPKLAPRAWMGTEGSRGLCKPESLIIHWERPGELEDSVVLPPRGKSSPVGLEDAATAQWNESEVFAPRLLRNNEVPAESGSFTAEQRLKSEEA</sequence>
<protein>
    <submittedName>
        <fullName evidence="2">Uncharacterized protein</fullName>
    </submittedName>
</protein>
<feature type="region of interest" description="Disordered" evidence="1">
    <location>
        <begin position="120"/>
        <end position="143"/>
    </location>
</feature>
<feature type="region of interest" description="Disordered" evidence="1">
    <location>
        <begin position="34"/>
        <end position="57"/>
    </location>
</feature>
<reference evidence="2 3" key="1">
    <citation type="submission" date="2019-01" db="EMBL/GenBank/DDBJ databases">
        <title>Genome Assembly of Collichthys lucidus.</title>
        <authorList>
            <person name="Cai M."/>
            <person name="Xiao S."/>
        </authorList>
    </citation>
    <scope>NUCLEOTIDE SEQUENCE [LARGE SCALE GENOMIC DNA]</scope>
    <source>
        <strain evidence="2">JT15FE1705JMU</strain>
        <tissue evidence="2">Muscle</tissue>
    </source>
</reference>
<keyword evidence="3" id="KW-1185">Reference proteome</keyword>
<evidence type="ECO:0000313" key="2">
    <source>
        <dbReference type="EMBL" id="TKS92651.1"/>
    </source>
</evidence>
<evidence type="ECO:0000256" key="1">
    <source>
        <dbReference type="SAM" id="MobiDB-lite"/>
    </source>
</evidence>
<dbReference type="EMBL" id="CM014101">
    <property type="protein sequence ID" value="TKS92651.1"/>
    <property type="molecule type" value="Genomic_DNA"/>
</dbReference>
<dbReference type="AlphaFoldDB" id="A0A4U5VW70"/>
<accession>A0A4U5VW70</accession>
<gene>
    <name evidence="2" type="ORF">D9C73_027363</name>
</gene>
<organism evidence="2 3">
    <name type="scientific">Collichthys lucidus</name>
    <name type="common">Big head croaker</name>
    <name type="synonym">Sciaena lucida</name>
    <dbReference type="NCBI Taxonomy" id="240159"/>
    <lineage>
        <taxon>Eukaryota</taxon>
        <taxon>Metazoa</taxon>
        <taxon>Chordata</taxon>
        <taxon>Craniata</taxon>
        <taxon>Vertebrata</taxon>
        <taxon>Euteleostomi</taxon>
        <taxon>Actinopterygii</taxon>
        <taxon>Neopterygii</taxon>
        <taxon>Teleostei</taxon>
        <taxon>Neoteleostei</taxon>
        <taxon>Acanthomorphata</taxon>
        <taxon>Eupercaria</taxon>
        <taxon>Sciaenidae</taxon>
        <taxon>Collichthys</taxon>
    </lineage>
</organism>
<proteinExistence type="predicted"/>
<name>A0A4U5VW70_COLLU</name>
<evidence type="ECO:0000313" key="3">
    <source>
        <dbReference type="Proteomes" id="UP000298787"/>
    </source>
</evidence>